<dbReference type="PANTHER" id="PTHR23301">
    <property type="entry name" value="CHITIN BINDING PERITROPHIN-A"/>
    <property type="match status" value="1"/>
</dbReference>
<dbReference type="GO" id="GO:0008061">
    <property type="term" value="F:chitin binding"/>
    <property type="evidence" value="ECO:0007669"/>
    <property type="project" value="UniProtKB-KW"/>
</dbReference>
<dbReference type="InterPro" id="IPR002557">
    <property type="entry name" value="Chitin-bd_dom"/>
</dbReference>
<dbReference type="InterPro" id="IPR036508">
    <property type="entry name" value="Chitin-bd_dom_sf"/>
</dbReference>
<feature type="compositionally biased region" description="Low complexity" evidence="6">
    <location>
        <begin position="442"/>
        <end position="467"/>
    </location>
</feature>
<evidence type="ECO:0000259" key="7">
    <source>
        <dbReference type="PROSITE" id="PS50940"/>
    </source>
</evidence>
<dbReference type="SUPFAM" id="SSF57625">
    <property type="entry name" value="Invertebrate chitin-binding proteins"/>
    <property type="match status" value="7"/>
</dbReference>
<feature type="region of interest" description="Disordered" evidence="6">
    <location>
        <begin position="442"/>
        <end position="471"/>
    </location>
</feature>
<feature type="compositionally biased region" description="Low complexity" evidence="6">
    <location>
        <begin position="266"/>
        <end position="286"/>
    </location>
</feature>
<evidence type="ECO:0000313" key="9">
    <source>
        <dbReference type="Proteomes" id="UP001059596"/>
    </source>
</evidence>
<keyword evidence="9" id="KW-1185">Reference proteome</keyword>
<feature type="domain" description="Chitin-binding type-2" evidence="7">
    <location>
        <begin position="124"/>
        <end position="183"/>
    </location>
</feature>
<keyword evidence="2" id="KW-0732">Signal</keyword>
<protein>
    <recommendedName>
        <fullName evidence="7">Chitin-binding type-2 domain-containing protein</fullName>
    </recommendedName>
</protein>
<dbReference type="PROSITE" id="PS50940">
    <property type="entry name" value="CHIT_BIND_II"/>
    <property type="match status" value="7"/>
</dbReference>
<evidence type="ECO:0000256" key="3">
    <source>
        <dbReference type="ARBA" id="ARBA00022737"/>
    </source>
</evidence>
<evidence type="ECO:0000256" key="2">
    <source>
        <dbReference type="ARBA" id="ARBA00022729"/>
    </source>
</evidence>
<feature type="domain" description="Chitin-binding type-2" evidence="7">
    <location>
        <begin position="467"/>
        <end position="524"/>
    </location>
</feature>
<evidence type="ECO:0000313" key="8">
    <source>
        <dbReference type="EMBL" id="KAI8040251.1"/>
    </source>
</evidence>
<comment type="caution">
    <text evidence="8">The sequence shown here is derived from an EMBL/GenBank/DDBJ whole genome shotgun (WGS) entry which is preliminary data.</text>
</comment>
<keyword evidence="4" id="KW-1015">Disulfide bond</keyword>
<dbReference type="EMBL" id="JAMKOV010000004">
    <property type="protein sequence ID" value="KAI8040251.1"/>
    <property type="molecule type" value="Genomic_DNA"/>
</dbReference>
<dbReference type="Gene3D" id="2.170.140.10">
    <property type="entry name" value="Chitin binding domain"/>
    <property type="match status" value="5"/>
</dbReference>
<feature type="region of interest" description="Disordered" evidence="6">
    <location>
        <begin position="266"/>
        <end position="293"/>
    </location>
</feature>
<dbReference type="InterPro" id="IPR051940">
    <property type="entry name" value="Chitin_bind-dev_reg"/>
</dbReference>
<dbReference type="Pfam" id="PF01607">
    <property type="entry name" value="CBM_14"/>
    <property type="match status" value="7"/>
</dbReference>
<feature type="domain" description="Chitin-binding type-2" evidence="7">
    <location>
        <begin position="198"/>
        <end position="257"/>
    </location>
</feature>
<accession>A0A9Q0BQA5</accession>
<dbReference type="SMART" id="SM00494">
    <property type="entry name" value="ChtBD2"/>
    <property type="match status" value="7"/>
</dbReference>
<feature type="domain" description="Chitin-binding type-2" evidence="7">
    <location>
        <begin position="300"/>
        <end position="357"/>
    </location>
</feature>
<dbReference type="GO" id="GO:0005576">
    <property type="term" value="C:extracellular region"/>
    <property type="evidence" value="ECO:0007669"/>
    <property type="project" value="InterPro"/>
</dbReference>
<evidence type="ECO:0000256" key="1">
    <source>
        <dbReference type="ARBA" id="ARBA00022669"/>
    </source>
</evidence>
<keyword evidence="1" id="KW-0147">Chitin-binding</keyword>
<evidence type="ECO:0000256" key="6">
    <source>
        <dbReference type="SAM" id="MobiDB-lite"/>
    </source>
</evidence>
<evidence type="ECO:0000256" key="5">
    <source>
        <dbReference type="ARBA" id="ARBA00023180"/>
    </source>
</evidence>
<reference evidence="8" key="1">
    <citation type="journal article" date="2023" name="Genome Biol. Evol.">
        <title>Long-read-based Genome Assembly of Drosophila gunungcola Reveals Fewer Chemosensory Genes in Flower-breeding Species.</title>
        <authorList>
            <person name="Negi A."/>
            <person name="Liao B.Y."/>
            <person name="Yeh S.D."/>
        </authorList>
    </citation>
    <scope>NUCLEOTIDE SEQUENCE</scope>
    <source>
        <strain evidence="8">Sukarami</strain>
    </source>
</reference>
<evidence type="ECO:0000256" key="4">
    <source>
        <dbReference type="ARBA" id="ARBA00023157"/>
    </source>
</evidence>
<gene>
    <name evidence="8" type="ORF">M5D96_006191</name>
</gene>
<dbReference type="AlphaFoldDB" id="A0A9Q0BQA5"/>
<name>A0A9Q0BQA5_9MUSC</name>
<organism evidence="8 9">
    <name type="scientific">Drosophila gunungcola</name>
    <name type="common">fruit fly</name>
    <dbReference type="NCBI Taxonomy" id="103775"/>
    <lineage>
        <taxon>Eukaryota</taxon>
        <taxon>Metazoa</taxon>
        <taxon>Ecdysozoa</taxon>
        <taxon>Arthropoda</taxon>
        <taxon>Hexapoda</taxon>
        <taxon>Insecta</taxon>
        <taxon>Pterygota</taxon>
        <taxon>Neoptera</taxon>
        <taxon>Endopterygota</taxon>
        <taxon>Diptera</taxon>
        <taxon>Brachycera</taxon>
        <taxon>Muscomorpha</taxon>
        <taxon>Ephydroidea</taxon>
        <taxon>Drosophilidae</taxon>
        <taxon>Drosophila</taxon>
        <taxon>Sophophora</taxon>
    </lineage>
</organism>
<feature type="domain" description="Chitin-binding type-2" evidence="7">
    <location>
        <begin position="542"/>
        <end position="599"/>
    </location>
</feature>
<sequence length="636" mass="68627">MLFNPDLEICDFKDNVWCYGDPTTQNPLETSDTTAESFTKCEGQKLGTFFPDTQNCQQYYYCWGNDSFILLPCPVDNWFNPYTGNCGPDISPEACQAFVATTMPVIITSPSTTVATSTTEANDKNPCADQELGASFPLQSDCQSYLLCLGNGQSAKAQCPTNAWFDPQSGDCGPNVSPTACIETTTPTTTVATTQGSNDPCADQELGVSYPLVTNCKQYILCMGNGESTVANCIYNAWYDPQTGICGPEVSPTACTETIVSTESSTSQATSPITTPSSPWSTTLSTHYPEESTTTPSDIAKICSGESDGYYATYPEDCSKYIVCASPVPIAFFCPEGLFFNEALQKCVEWNLSECPKEDTTTASPGYTTPKPDSSICFNSTGMNLPYQENCQWFVRCVDDSSYMMGICSSEEYFDPLTGECGFDVSPEACRGIYTSTTIVTETTESSTTTPSAPTTAITPTTPSTETDPCEGAPEGKLVPYPDDCTKFIQCVRPIPIVYDCHEGQEFSASLERCMAPWYANCSIPATTTTAAPITTTTLSPDSFCADKIEGSLVPYPLNCSKYIVCQVPIPVGYACPGSEEFSPTALTCMEAELAGCITNGYRLLPVNLFGNTDSEDSSPSLWQSLKTMASFVIDF</sequence>
<dbReference type="Proteomes" id="UP001059596">
    <property type="component" value="Unassembled WGS sequence"/>
</dbReference>
<keyword evidence="3" id="KW-0677">Repeat</keyword>
<feature type="domain" description="Chitin-binding type-2" evidence="7">
    <location>
        <begin position="374"/>
        <end position="432"/>
    </location>
</feature>
<keyword evidence="5" id="KW-0325">Glycoprotein</keyword>
<proteinExistence type="predicted"/>
<feature type="domain" description="Chitin-binding type-2" evidence="7">
    <location>
        <begin position="38"/>
        <end position="97"/>
    </location>
</feature>
<dbReference type="PANTHER" id="PTHR23301:SF0">
    <property type="entry name" value="CHITIN-BINDING TYPE-2 DOMAIN-CONTAINING PROTEIN-RELATED"/>
    <property type="match status" value="1"/>
</dbReference>